<dbReference type="Proteomes" id="UP001302257">
    <property type="component" value="Chromosome"/>
</dbReference>
<protein>
    <recommendedName>
        <fullName evidence="4">Helix-turn-helix domain-containing protein</fullName>
    </recommendedName>
</protein>
<organism evidence="2 3">
    <name type="scientific">Rhodoferax mekongensis</name>
    <dbReference type="NCBI Taxonomy" id="3068341"/>
    <lineage>
        <taxon>Bacteria</taxon>
        <taxon>Pseudomonadati</taxon>
        <taxon>Pseudomonadota</taxon>
        <taxon>Betaproteobacteria</taxon>
        <taxon>Burkholderiales</taxon>
        <taxon>Comamonadaceae</taxon>
        <taxon>Rhodoferax</taxon>
    </lineage>
</organism>
<evidence type="ECO:0008006" key="4">
    <source>
        <dbReference type="Google" id="ProtNLM"/>
    </source>
</evidence>
<dbReference type="RefSeq" id="WP_313866102.1">
    <property type="nucleotide sequence ID" value="NZ_CP132507.1"/>
</dbReference>
<feature type="region of interest" description="Disordered" evidence="1">
    <location>
        <begin position="135"/>
        <end position="154"/>
    </location>
</feature>
<evidence type="ECO:0000256" key="1">
    <source>
        <dbReference type="SAM" id="MobiDB-lite"/>
    </source>
</evidence>
<gene>
    <name evidence="2" type="ORF">RAN89_09495</name>
</gene>
<accession>A0ABZ0AU85</accession>
<name>A0ABZ0AU85_9BURK</name>
<sequence length="154" mass="17476">MKHTEPFVAFPRSVFEAPVFTRLSGYAYKLLMDVASQYKGDNNGNLTAAWSIMSKRGWRSKTTLWRCKSELIDAGFLYVTRIGRLPNTCELLALTWFPLDVSSKFDADALHGFQPKAYRPKVVLPMPNIKQKTDWTLPNGGRGDAEKTRPLVHI</sequence>
<evidence type="ECO:0000313" key="2">
    <source>
        <dbReference type="EMBL" id="WNO03179.1"/>
    </source>
</evidence>
<feature type="compositionally biased region" description="Basic and acidic residues" evidence="1">
    <location>
        <begin position="143"/>
        <end position="154"/>
    </location>
</feature>
<reference evidence="2 3" key="1">
    <citation type="submission" date="2023-08" db="EMBL/GenBank/DDBJ databases">
        <title>Rhodoferax potami sp. nov. and Rhodoferax mekongensis sp. nov., isolated from the Mekong River in Thailand.</title>
        <authorList>
            <person name="Kitikhun S."/>
            <person name="Charoenyingcharoen P."/>
            <person name="Siriarchawattana P."/>
            <person name="Likhitrattanapisal S."/>
            <person name="Nilsakha T."/>
            <person name="Chanpet A."/>
            <person name="Rattanawaree P."/>
            <person name="Ingsriswang S."/>
        </authorList>
    </citation>
    <scope>NUCLEOTIDE SEQUENCE [LARGE SCALE GENOMIC DNA]</scope>
    <source>
        <strain evidence="2 3">TBRC 17307</strain>
    </source>
</reference>
<dbReference type="EMBL" id="CP132507">
    <property type="protein sequence ID" value="WNO03179.1"/>
    <property type="molecule type" value="Genomic_DNA"/>
</dbReference>
<proteinExistence type="predicted"/>
<keyword evidence="3" id="KW-1185">Reference proteome</keyword>
<evidence type="ECO:0000313" key="3">
    <source>
        <dbReference type="Proteomes" id="UP001302257"/>
    </source>
</evidence>